<feature type="transmembrane region" description="Helical" evidence="3">
    <location>
        <begin position="533"/>
        <end position="556"/>
    </location>
</feature>
<feature type="transmembrane region" description="Helical" evidence="3">
    <location>
        <begin position="431"/>
        <end position="451"/>
    </location>
</feature>
<dbReference type="Proteomes" id="UP001208570">
    <property type="component" value="Unassembled WGS sequence"/>
</dbReference>
<feature type="transmembrane region" description="Helical" evidence="3">
    <location>
        <begin position="562"/>
        <end position="580"/>
    </location>
</feature>
<feature type="transmembrane region" description="Helical" evidence="3">
    <location>
        <begin position="665"/>
        <end position="690"/>
    </location>
</feature>
<sequence>MMSTRRKVVTLHPDDQDSYSYPPEDVGDGLLTVAPITGSTGNKSLDSLHASLRHVDSYNALSDTRRGRHKRASNEASEDIDVSGVALKYPDDEGALQSYHAEIVKGQSDVAFLKRELFKRAKTNESQKLVHLCNILRQSGHSLTDDRWLGDIYREPVIAVAVTNNCTEAVKVLIEFGGPDLVCKSYSTPKQGTIVSLHLAIIRENVEIIRCLLGALSDDVKTALLSCPKGRNRGAKVHKPLCTPPLALAVRVGNFDVIEVLLTHDAHLLGADPTSGNTLLHCLAEIGVKSPRKAIDIMYRIAHGEAAKLWWARNRDPKLHKDKSLAEVMLRSKNAAGYTPLTYAMLIHSTEYAASVLNMINVYTLPNWDVNPEYDRWFEVSEIDPVVRNGNTFSVLEMYTYSMSDRILTLGELPQINKVIENKWKRYKSRFIAWFVLHVCVMIAFTVYTNVGRIHPLLRTNRQNNANLSNQTTMPTDATVSDHVCLLLEIFVLLVSVIYLVAELVDLVHVVIRHFHCTAESLKYHLLVVLHHFDLNSLMMFLFSASVPVMFVLRIVDSSSLPLFQTLAAINGWSFVMFYIRALKDVGIFTAMVYRMIIRELTNITVLIMIAVIAYGTGFDALWSNDDDVQRPNEVRSLYEIYFRLIKVTVGLEEFDVLDEAIMPWLAKVIFIGFLLLSQILLLNVLIAAMNNTYNQLASMKQVIGIHVLSGTILLIERWLPKCLWPSHGLVQLDELDEGYWYLGCDITEEDKPWKSL</sequence>
<dbReference type="PANTHER" id="PTHR10582">
    <property type="entry name" value="TRANSIENT RECEPTOR POTENTIAL ION CHANNEL PROTEIN"/>
    <property type="match status" value="1"/>
</dbReference>
<keyword evidence="3" id="KW-1133">Transmembrane helix</keyword>
<dbReference type="GO" id="GO:0005262">
    <property type="term" value="F:calcium channel activity"/>
    <property type="evidence" value="ECO:0007669"/>
    <property type="project" value="TreeGrafter"/>
</dbReference>
<dbReference type="InterPro" id="IPR036770">
    <property type="entry name" value="Ankyrin_rpt-contain_sf"/>
</dbReference>
<dbReference type="GO" id="GO:0005886">
    <property type="term" value="C:plasma membrane"/>
    <property type="evidence" value="ECO:0007669"/>
    <property type="project" value="TreeGrafter"/>
</dbReference>
<dbReference type="Gene3D" id="1.25.40.20">
    <property type="entry name" value="Ankyrin repeat-containing domain"/>
    <property type="match status" value="1"/>
</dbReference>
<keyword evidence="3" id="KW-0472">Membrane</keyword>
<comment type="caution">
    <text evidence="4">The sequence shown here is derived from an EMBL/GenBank/DDBJ whole genome shotgun (WGS) entry which is preliminary data.</text>
</comment>
<evidence type="ECO:0000313" key="4">
    <source>
        <dbReference type="EMBL" id="KAK2148326.1"/>
    </source>
</evidence>
<feature type="transmembrane region" description="Helical" evidence="3">
    <location>
        <begin position="490"/>
        <end position="512"/>
    </location>
</feature>
<gene>
    <name evidence="4" type="ORF">LSH36_502g01055</name>
</gene>
<accession>A0AAD9J9B3</accession>
<evidence type="ECO:0000256" key="3">
    <source>
        <dbReference type="SAM" id="Phobius"/>
    </source>
</evidence>
<dbReference type="AlphaFoldDB" id="A0AAD9J9B3"/>
<dbReference type="EMBL" id="JAODUP010000502">
    <property type="protein sequence ID" value="KAK2148326.1"/>
    <property type="molecule type" value="Genomic_DNA"/>
</dbReference>
<evidence type="ECO:0000256" key="1">
    <source>
        <dbReference type="ARBA" id="ARBA00022737"/>
    </source>
</evidence>
<keyword evidence="5" id="KW-1185">Reference proteome</keyword>
<dbReference type="GO" id="GO:0098703">
    <property type="term" value="P:calcium ion import across plasma membrane"/>
    <property type="evidence" value="ECO:0007669"/>
    <property type="project" value="TreeGrafter"/>
</dbReference>
<protein>
    <recommendedName>
        <fullName evidence="6">Ion transport domain-containing protein</fullName>
    </recommendedName>
</protein>
<organism evidence="4 5">
    <name type="scientific">Paralvinella palmiformis</name>
    <dbReference type="NCBI Taxonomy" id="53620"/>
    <lineage>
        <taxon>Eukaryota</taxon>
        <taxon>Metazoa</taxon>
        <taxon>Spiralia</taxon>
        <taxon>Lophotrochozoa</taxon>
        <taxon>Annelida</taxon>
        <taxon>Polychaeta</taxon>
        <taxon>Sedentaria</taxon>
        <taxon>Canalipalpata</taxon>
        <taxon>Terebellida</taxon>
        <taxon>Terebelliformia</taxon>
        <taxon>Alvinellidae</taxon>
        <taxon>Paralvinella</taxon>
    </lineage>
</organism>
<dbReference type="InterPro" id="IPR024862">
    <property type="entry name" value="TRPV"/>
</dbReference>
<keyword evidence="3" id="KW-0812">Transmembrane</keyword>
<feature type="region of interest" description="Disordered" evidence="2">
    <location>
        <begin position="1"/>
        <end position="26"/>
    </location>
</feature>
<reference evidence="4" key="1">
    <citation type="journal article" date="2023" name="Mol. Biol. Evol.">
        <title>Third-Generation Sequencing Reveals the Adaptive Role of the Epigenome in Three Deep-Sea Polychaetes.</title>
        <authorList>
            <person name="Perez M."/>
            <person name="Aroh O."/>
            <person name="Sun Y."/>
            <person name="Lan Y."/>
            <person name="Juniper S.K."/>
            <person name="Young C.R."/>
            <person name="Angers B."/>
            <person name="Qian P.Y."/>
        </authorList>
    </citation>
    <scope>NUCLEOTIDE SEQUENCE</scope>
    <source>
        <strain evidence="4">P08H-3</strain>
    </source>
</reference>
<name>A0AAD9J9B3_9ANNE</name>
<dbReference type="SUPFAM" id="SSF48403">
    <property type="entry name" value="Ankyrin repeat"/>
    <property type="match status" value="1"/>
</dbReference>
<evidence type="ECO:0000313" key="5">
    <source>
        <dbReference type="Proteomes" id="UP001208570"/>
    </source>
</evidence>
<keyword evidence="1" id="KW-0677">Repeat</keyword>
<proteinExistence type="predicted"/>
<evidence type="ECO:0000256" key="2">
    <source>
        <dbReference type="SAM" id="MobiDB-lite"/>
    </source>
</evidence>
<feature type="transmembrane region" description="Helical" evidence="3">
    <location>
        <begin position="601"/>
        <end position="623"/>
    </location>
</feature>
<dbReference type="PANTHER" id="PTHR10582:SF2">
    <property type="entry name" value="INACTIVE"/>
    <property type="match status" value="1"/>
</dbReference>
<evidence type="ECO:0008006" key="6">
    <source>
        <dbReference type="Google" id="ProtNLM"/>
    </source>
</evidence>